<gene>
    <name evidence="2" type="ORF">Tharo_0933</name>
</gene>
<keyword evidence="1" id="KW-0472">Membrane</keyword>
<protein>
    <recommendedName>
        <fullName evidence="4">DUF2304 domain-containing protein</fullName>
    </recommendedName>
</protein>
<evidence type="ECO:0008006" key="4">
    <source>
        <dbReference type="Google" id="ProtNLM"/>
    </source>
</evidence>
<feature type="transmembrane region" description="Helical" evidence="1">
    <location>
        <begin position="6"/>
        <end position="23"/>
    </location>
</feature>
<reference evidence="2 3" key="1">
    <citation type="submission" date="2018-03" db="EMBL/GenBank/DDBJ databases">
        <title>Complete genome sequence of Thauera aromatica, a model organism for studying aromatic compound degradation under denitrifying conditions.</title>
        <authorList>
            <person name="Lo H.-Y."/>
            <person name="Goris T."/>
            <person name="Boll M."/>
            <person name="Mueller J.A."/>
        </authorList>
    </citation>
    <scope>NUCLEOTIDE SEQUENCE [LARGE SCALE GENOMIC DNA]</scope>
    <source>
        <strain evidence="2 3">K172</strain>
    </source>
</reference>
<accession>A0A2R4BKM0</accession>
<dbReference type="KEGG" id="tak:Tharo_0933"/>
<keyword evidence="1" id="KW-0812">Transmembrane</keyword>
<dbReference type="Proteomes" id="UP000241885">
    <property type="component" value="Chromosome"/>
</dbReference>
<dbReference type="RefSeq" id="WP_107220201.1">
    <property type="nucleotide sequence ID" value="NZ_CP028339.1"/>
</dbReference>
<feature type="transmembrane region" description="Helical" evidence="1">
    <location>
        <begin position="58"/>
        <end position="79"/>
    </location>
</feature>
<evidence type="ECO:0000313" key="3">
    <source>
        <dbReference type="Proteomes" id="UP000241885"/>
    </source>
</evidence>
<dbReference type="EMBL" id="CP028339">
    <property type="protein sequence ID" value="AVR87875.1"/>
    <property type="molecule type" value="Genomic_DNA"/>
</dbReference>
<proteinExistence type="predicted"/>
<sequence>MISLNLTTLLLGLGLATAIFFLIRLDHLRLGHGAFWLLVAAAAAVLGAWPGLIDRLAALIGISYPPALLLLAAVMVLFIKSLQSDIELTRTERRLRRLNQRLALYEAERGERAERDNITE</sequence>
<dbReference type="InterPro" id="IPR019277">
    <property type="entry name" value="DUF2304"/>
</dbReference>
<dbReference type="AlphaFoldDB" id="A0A2R4BKM0"/>
<name>A0A2R4BKM0_THAAR</name>
<dbReference type="Pfam" id="PF10066">
    <property type="entry name" value="DUF2304"/>
    <property type="match status" value="1"/>
</dbReference>
<keyword evidence="1" id="KW-1133">Transmembrane helix</keyword>
<feature type="transmembrane region" description="Helical" evidence="1">
    <location>
        <begin position="35"/>
        <end position="52"/>
    </location>
</feature>
<evidence type="ECO:0000256" key="1">
    <source>
        <dbReference type="SAM" id="Phobius"/>
    </source>
</evidence>
<evidence type="ECO:0000313" key="2">
    <source>
        <dbReference type="EMBL" id="AVR87875.1"/>
    </source>
</evidence>
<keyword evidence="3" id="KW-1185">Reference proteome</keyword>
<organism evidence="2 3">
    <name type="scientific">Thauera aromatica K172</name>
    <dbReference type="NCBI Taxonomy" id="44139"/>
    <lineage>
        <taxon>Bacteria</taxon>
        <taxon>Pseudomonadati</taxon>
        <taxon>Pseudomonadota</taxon>
        <taxon>Betaproteobacteria</taxon>
        <taxon>Rhodocyclales</taxon>
        <taxon>Zoogloeaceae</taxon>
        <taxon>Thauera</taxon>
    </lineage>
</organism>